<keyword evidence="8" id="KW-1185">Reference proteome</keyword>
<comment type="caution">
    <text evidence="7">The sequence shown here is derived from an EMBL/GenBank/DDBJ whole genome shotgun (WGS) entry which is preliminary data.</text>
</comment>
<proteinExistence type="predicted"/>
<dbReference type="GO" id="GO:0090575">
    <property type="term" value="C:RNA polymerase II transcription regulator complex"/>
    <property type="evidence" value="ECO:0007669"/>
    <property type="project" value="TreeGrafter"/>
</dbReference>
<evidence type="ECO:0000256" key="2">
    <source>
        <dbReference type="ARBA" id="ARBA00023015"/>
    </source>
</evidence>
<dbReference type="PROSITE" id="PS50888">
    <property type="entry name" value="BHLH"/>
    <property type="match status" value="1"/>
</dbReference>
<evidence type="ECO:0000259" key="6">
    <source>
        <dbReference type="PROSITE" id="PS50888"/>
    </source>
</evidence>
<dbReference type="PANTHER" id="PTHR13935">
    <property type="entry name" value="ACHAETE-SCUTE TRANSCRIPTION FACTOR-RELATED"/>
    <property type="match status" value="1"/>
</dbReference>
<dbReference type="InterPro" id="IPR036638">
    <property type="entry name" value="HLH_DNA-bd_sf"/>
</dbReference>
<keyword evidence="4" id="KW-0539">Nucleus</keyword>
<sequence length="220" mass="25221">MTQPGRLKNMTSRYDLGIQPSSTKVERRLIEKNRRNQMKILFNKLNSLLPSYNPKEVLSLPDRVDEAINYIKSLEAKVKMAQEKKESLQGIKKRPRGCFSSSRANFAATRLPKSPQLEIQEVGSSLQVVLITGIDHQFIFCEIIRMLHEENIEVRSANSSLSGDSVLHVVHAEIPQSFLQLGATKVSERLKRFVNGSNSDVETQHEWWDFDICSDDMWDF</sequence>
<dbReference type="FunFam" id="4.10.280.10:FF:000103">
    <property type="entry name" value="Transcription factor bHLH162"/>
    <property type="match status" value="1"/>
</dbReference>
<comment type="subcellular location">
    <subcellularLocation>
        <location evidence="1">Nucleus</location>
    </subcellularLocation>
</comment>
<evidence type="ECO:0000256" key="3">
    <source>
        <dbReference type="ARBA" id="ARBA00023163"/>
    </source>
</evidence>
<dbReference type="GO" id="GO:0046983">
    <property type="term" value="F:protein dimerization activity"/>
    <property type="evidence" value="ECO:0007669"/>
    <property type="project" value="InterPro"/>
</dbReference>
<feature type="domain" description="BHLH" evidence="6">
    <location>
        <begin position="22"/>
        <end position="74"/>
    </location>
</feature>
<evidence type="ECO:0000313" key="7">
    <source>
        <dbReference type="EMBL" id="KAK7342324.1"/>
    </source>
</evidence>
<keyword evidence="3" id="KW-0804">Transcription</keyword>
<dbReference type="EMBL" id="JAYMYR010000009">
    <property type="protein sequence ID" value="KAK7342324.1"/>
    <property type="molecule type" value="Genomic_DNA"/>
</dbReference>
<dbReference type="Gene3D" id="4.10.280.10">
    <property type="entry name" value="Helix-loop-helix DNA-binding domain"/>
    <property type="match status" value="1"/>
</dbReference>
<dbReference type="Proteomes" id="UP001374584">
    <property type="component" value="Unassembled WGS sequence"/>
</dbReference>
<evidence type="ECO:0000313" key="8">
    <source>
        <dbReference type="Proteomes" id="UP001374584"/>
    </source>
</evidence>
<name>A0AAN9LXI3_PHACN</name>
<feature type="coiled-coil region" evidence="5">
    <location>
        <begin position="64"/>
        <end position="91"/>
    </location>
</feature>
<dbReference type="Pfam" id="PF00010">
    <property type="entry name" value="HLH"/>
    <property type="match status" value="1"/>
</dbReference>
<dbReference type="GO" id="GO:0000981">
    <property type="term" value="F:DNA-binding transcription factor activity, RNA polymerase II-specific"/>
    <property type="evidence" value="ECO:0007669"/>
    <property type="project" value="TreeGrafter"/>
</dbReference>
<evidence type="ECO:0000256" key="1">
    <source>
        <dbReference type="ARBA" id="ARBA00004123"/>
    </source>
</evidence>
<protein>
    <recommendedName>
        <fullName evidence="6">BHLH domain-containing protein</fullName>
    </recommendedName>
</protein>
<dbReference type="InterPro" id="IPR011598">
    <property type="entry name" value="bHLH_dom"/>
</dbReference>
<gene>
    <name evidence="7" type="ORF">VNO80_25272</name>
</gene>
<reference evidence="7 8" key="1">
    <citation type="submission" date="2024-01" db="EMBL/GenBank/DDBJ databases">
        <title>The genomes of 5 underutilized Papilionoideae crops provide insights into root nodulation and disease resistanc.</title>
        <authorList>
            <person name="Jiang F."/>
        </authorList>
    </citation>
    <scope>NUCLEOTIDE SEQUENCE [LARGE SCALE GENOMIC DNA]</scope>
    <source>
        <strain evidence="7">JINMINGXINNONG_FW02</strain>
        <tissue evidence="7">Leaves</tissue>
    </source>
</reference>
<keyword evidence="2" id="KW-0805">Transcription regulation</keyword>
<dbReference type="SMART" id="SM00353">
    <property type="entry name" value="HLH"/>
    <property type="match status" value="1"/>
</dbReference>
<evidence type="ECO:0000256" key="4">
    <source>
        <dbReference type="ARBA" id="ARBA00023242"/>
    </source>
</evidence>
<dbReference type="SUPFAM" id="SSF47459">
    <property type="entry name" value="HLH, helix-loop-helix DNA-binding domain"/>
    <property type="match status" value="1"/>
</dbReference>
<dbReference type="GO" id="GO:0000977">
    <property type="term" value="F:RNA polymerase II transcription regulatory region sequence-specific DNA binding"/>
    <property type="evidence" value="ECO:0007669"/>
    <property type="project" value="TreeGrafter"/>
</dbReference>
<organism evidence="7 8">
    <name type="scientific">Phaseolus coccineus</name>
    <name type="common">Scarlet runner bean</name>
    <name type="synonym">Phaseolus multiflorus</name>
    <dbReference type="NCBI Taxonomy" id="3886"/>
    <lineage>
        <taxon>Eukaryota</taxon>
        <taxon>Viridiplantae</taxon>
        <taxon>Streptophyta</taxon>
        <taxon>Embryophyta</taxon>
        <taxon>Tracheophyta</taxon>
        <taxon>Spermatophyta</taxon>
        <taxon>Magnoliopsida</taxon>
        <taxon>eudicotyledons</taxon>
        <taxon>Gunneridae</taxon>
        <taxon>Pentapetalae</taxon>
        <taxon>rosids</taxon>
        <taxon>fabids</taxon>
        <taxon>Fabales</taxon>
        <taxon>Fabaceae</taxon>
        <taxon>Papilionoideae</taxon>
        <taxon>50 kb inversion clade</taxon>
        <taxon>NPAAA clade</taxon>
        <taxon>indigoferoid/millettioid clade</taxon>
        <taxon>Phaseoleae</taxon>
        <taxon>Phaseolus</taxon>
    </lineage>
</organism>
<keyword evidence="5" id="KW-0175">Coiled coil</keyword>
<dbReference type="PANTHER" id="PTHR13935:SF63">
    <property type="entry name" value="BHLH DOMAIN-CONTAINING PROTEIN"/>
    <property type="match status" value="1"/>
</dbReference>
<dbReference type="InterPro" id="IPR015660">
    <property type="entry name" value="MASH1/Ascl1a-like"/>
</dbReference>
<accession>A0AAN9LXI3</accession>
<dbReference type="AlphaFoldDB" id="A0AAN9LXI3"/>
<evidence type="ECO:0000256" key="5">
    <source>
        <dbReference type="SAM" id="Coils"/>
    </source>
</evidence>